<dbReference type="PROSITE" id="PS00622">
    <property type="entry name" value="HTH_LUXR_1"/>
    <property type="match status" value="1"/>
</dbReference>
<evidence type="ECO:0000313" key="5">
    <source>
        <dbReference type="EMBL" id="OIQ92481.1"/>
    </source>
</evidence>
<dbReference type="InterPro" id="IPR000792">
    <property type="entry name" value="Tscrpt_reg_LuxR_C"/>
</dbReference>
<dbReference type="EMBL" id="MLJW01000230">
    <property type="protein sequence ID" value="OIQ92481.1"/>
    <property type="molecule type" value="Genomic_DNA"/>
</dbReference>
<keyword evidence="1" id="KW-0805">Transcription regulation</keyword>
<dbReference type="CDD" id="cd06170">
    <property type="entry name" value="LuxR_C_like"/>
    <property type="match status" value="1"/>
</dbReference>
<keyword evidence="3" id="KW-0804">Transcription</keyword>
<proteinExistence type="predicted"/>
<accession>A0A1J5R9K1</accession>
<dbReference type="AlphaFoldDB" id="A0A1J5R9K1"/>
<name>A0A1J5R9K1_9ZZZZ</name>
<keyword evidence="2" id="KW-0238">DNA-binding</keyword>
<dbReference type="PANTHER" id="PTHR44688:SF16">
    <property type="entry name" value="DNA-BINDING TRANSCRIPTIONAL ACTIVATOR DEVR_DOSR"/>
    <property type="match status" value="1"/>
</dbReference>
<dbReference type="PROSITE" id="PS50043">
    <property type="entry name" value="HTH_LUXR_2"/>
    <property type="match status" value="1"/>
</dbReference>
<dbReference type="PANTHER" id="PTHR44688">
    <property type="entry name" value="DNA-BINDING TRANSCRIPTIONAL ACTIVATOR DEVR_DOSR"/>
    <property type="match status" value="1"/>
</dbReference>
<dbReference type="GO" id="GO:0006355">
    <property type="term" value="P:regulation of DNA-templated transcription"/>
    <property type="evidence" value="ECO:0007669"/>
    <property type="project" value="InterPro"/>
</dbReference>
<dbReference type="SMART" id="SM00421">
    <property type="entry name" value="HTH_LUXR"/>
    <property type="match status" value="1"/>
</dbReference>
<feature type="domain" description="HTH luxR-type" evidence="4">
    <location>
        <begin position="147"/>
        <end position="212"/>
    </location>
</feature>
<reference evidence="5" key="1">
    <citation type="submission" date="2016-10" db="EMBL/GenBank/DDBJ databases">
        <title>Sequence of Gallionella enrichment culture.</title>
        <authorList>
            <person name="Poehlein A."/>
            <person name="Muehling M."/>
            <person name="Daniel R."/>
        </authorList>
    </citation>
    <scope>NUCLEOTIDE SEQUENCE</scope>
</reference>
<organism evidence="5">
    <name type="scientific">mine drainage metagenome</name>
    <dbReference type="NCBI Taxonomy" id="410659"/>
    <lineage>
        <taxon>unclassified sequences</taxon>
        <taxon>metagenomes</taxon>
        <taxon>ecological metagenomes</taxon>
    </lineage>
</organism>
<evidence type="ECO:0000256" key="2">
    <source>
        <dbReference type="ARBA" id="ARBA00023125"/>
    </source>
</evidence>
<comment type="caution">
    <text evidence="5">The sequence shown here is derived from an EMBL/GenBank/DDBJ whole genome shotgun (WGS) entry which is preliminary data.</text>
</comment>
<dbReference type="Gene3D" id="3.40.50.2300">
    <property type="match status" value="1"/>
</dbReference>
<sequence length="214" mass="23208">MFVVVSQRPAFRQEWTDILSKWGSARQADSLPAGQSTLQATVARLAVIDTRLLDAEPPVQIHEFRRQCGEARLLLGDTAFEPLEELAALAAGAVACCATGSAREDLERIVGIVLQGGVWVSNASIPLLVAKLQAFSARPEQQPATAPPDRLAGLTQRQREVAELVCQGANNKQIARALDITDRTVKAHLTSIFEKLGTSDRLQLALYVTRRNSG</sequence>
<gene>
    <name evidence="5" type="primary">liaR_3</name>
    <name evidence="5" type="ORF">GALL_255540</name>
</gene>
<dbReference type="Pfam" id="PF00196">
    <property type="entry name" value="GerE"/>
    <property type="match status" value="1"/>
</dbReference>
<dbReference type="PRINTS" id="PR00038">
    <property type="entry name" value="HTHLUXR"/>
</dbReference>
<dbReference type="GO" id="GO:0003677">
    <property type="term" value="F:DNA binding"/>
    <property type="evidence" value="ECO:0007669"/>
    <property type="project" value="UniProtKB-KW"/>
</dbReference>
<dbReference type="InterPro" id="IPR016032">
    <property type="entry name" value="Sig_transdc_resp-reg_C-effctor"/>
</dbReference>
<evidence type="ECO:0000256" key="3">
    <source>
        <dbReference type="ARBA" id="ARBA00023163"/>
    </source>
</evidence>
<dbReference type="SUPFAM" id="SSF46894">
    <property type="entry name" value="C-terminal effector domain of the bipartite response regulators"/>
    <property type="match status" value="1"/>
</dbReference>
<protein>
    <submittedName>
        <fullName evidence="5">Transcriptional regulatory protein LiaR</fullName>
    </submittedName>
</protein>
<evidence type="ECO:0000256" key="1">
    <source>
        <dbReference type="ARBA" id="ARBA00023015"/>
    </source>
</evidence>
<evidence type="ECO:0000259" key="4">
    <source>
        <dbReference type="PROSITE" id="PS50043"/>
    </source>
</evidence>